<comment type="caution">
    <text evidence="1">The sequence shown here is derived from an EMBL/GenBank/DDBJ whole genome shotgun (WGS) entry which is preliminary data.</text>
</comment>
<dbReference type="InterPro" id="IPR007833">
    <property type="entry name" value="Capsule_polysaccharide_synth"/>
</dbReference>
<reference evidence="2" key="1">
    <citation type="journal article" date="2019" name="Int. J. Syst. Evol. Microbiol.">
        <title>The Global Catalogue of Microorganisms (GCM) 10K type strain sequencing project: providing services to taxonomists for standard genome sequencing and annotation.</title>
        <authorList>
            <consortium name="The Broad Institute Genomics Platform"/>
            <consortium name="The Broad Institute Genome Sequencing Center for Infectious Disease"/>
            <person name="Wu L."/>
            <person name="Ma J."/>
        </authorList>
    </citation>
    <scope>NUCLEOTIDE SEQUENCE [LARGE SCALE GENOMIC DNA]</scope>
    <source>
        <strain evidence="2">CCM 7480</strain>
    </source>
</reference>
<dbReference type="EMBL" id="JBHRVV010000001">
    <property type="protein sequence ID" value="MFC3459220.1"/>
    <property type="molecule type" value="Genomic_DNA"/>
</dbReference>
<organism evidence="1 2">
    <name type="scientific">Massilia haematophila</name>
    <dbReference type="NCBI Taxonomy" id="457923"/>
    <lineage>
        <taxon>Bacteria</taxon>
        <taxon>Pseudomonadati</taxon>
        <taxon>Pseudomonadota</taxon>
        <taxon>Betaproteobacteria</taxon>
        <taxon>Burkholderiales</taxon>
        <taxon>Oxalobacteraceae</taxon>
        <taxon>Telluria group</taxon>
        <taxon>Massilia</taxon>
    </lineage>
</organism>
<dbReference type="Pfam" id="PF05159">
    <property type="entry name" value="Capsule_synth"/>
    <property type="match status" value="1"/>
</dbReference>
<proteinExistence type="predicted"/>
<sequence length="446" mass="51238">MNARLDPRQLARYQMGDYSVPGYYNLLQCRRILMLQGPMGTFFNRVAAWLGEQGVAVKKMNFNGGDWFFHRKLDSVDYRGALADFPGYLRLFLEVHRIDGILCFGDCRHYHKAAKTVADEMGLSFFVFEEGYVRPDYVTLECGGVNVHSLVPRSPAFYLSLPDVPVPKPAPAHPSFGRAAWSSMFYYAAGRLLKSRYPLYRHHKKFSIRYEARAWCRSWARKHLNRWRDKSVFEKLLSEHDGQYFAVALQVYNDSQVTTHSPYADVRDFIREVVASFAAHADARHHLVFKHHPMDRGQRDYRRLIGELCERHGVHGRVHYVHDVHLPTLLRHSRGVVTINSTVGLSSLYHYKPLKLMGRALYDMDGLTFQGELAQFWTAVTRFDRGLWRRFRAYLITQTQLNGAFYGRDFYTLLAEGAPGSAHPAPLQLAAAVADDEADELQLNGA</sequence>
<evidence type="ECO:0000313" key="1">
    <source>
        <dbReference type="EMBL" id="MFC3459220.1"/>
    </source>
</evidence>
<dbReference type="RefSeq" id="WP_379735732.1">
    <property type="nucleotide sequence ID" value="NZ_JBHRVV010000001.1"/>
</dbReference>
<dbReference type="CDD" id="cd16441">
    <property type="entry name" value="beta_Kdo_transferase_KpsS"/>
    <property type="match status" value="1"/>
</dbReference>
<accession>A0ABV7PM48</accession>
<name>A0ABV7PM48_9BURK</name>
<dbReference type="Proteomes" id="UP001595665">
    <property type="component" value="Unassembled WGS sequence"/>
</dbReference>
<evidence type="ECO:0000313" key="2">
    <source>
        <dbReference type="Proteomes" id="UP001595665"/>
    </source>
</evidence>
<protein>
    <submittedName>
        <fullName evidence="1">Capsule biosynthesis protein</fullName>
    </submittedName>
</protein>
<keyword evidence="2" id="KW-1185">Reference proteome</keyword>
<gene>
    <name evidence="1" type="ORF">ACFOPH_13345</name>
</gene>